<dbReference type="Proteomes" id="UP001328107">
    <property type="component" value="Unassembled WGS sequence"/>
</dbReference>
<gene>
    <name evidence="2" type="ORF">PMAYCL1PPCAC_23254</name>
</gene>
<dbReference type="AlphaFoldDB" id="A0AAN5CYK9"/>
<evidence type="ECO:0000256" key="1">
    <source>
        <dbReference type="SAM" id="MobiDB-lite"/>
    </source>
</evidence>
<evidence type="ECO:0000313" key="2">
    <source>
        <dbReference type="EMBL" id="GMR53059.1"/>
    </source>
</evidence>
<comment type="caution">
    <text evidence="2">The sequence shown here is derived from an EMBL/GenBank/DDBJ whole genome shotgun (WGS) entry which is preliminary data.</text>
</comment>
<sequence length="67" mass="7531">QLSGKDYDPLAVTDKMGKGKSTVEQTAKETDPQSKASKMENEEKPAEKDKTEEKTKYNVTDYMSVQD</sequence>
<feature type="compositionally biased region" description="Basic and acidic residues" evidence="1">
    <location>
        <begin position="26"/>
        <end position="56"/>
    </location>
</feature>
<evidence type="ECO:0000313" key="3">
    <source>
        <dbReference type="Proteomes" id="UP001328107"/>
    </source>
</evidence>
<feature type="compositionally biased region" description="Polar residues" evidence="1">
    <location>
        <begin position="57"/>
        <end position="67"/>
    </location>
</feature>
<accession>A0AAN5CYK9</accession>
<feature type="region of interest" description="Disordered" evidence="1">
    <location>
        <begin position="1"/>
        <end position="67"/>
    </location>
</feature>
<keyword evidence="3" id="KW-1185">Reference proteome</keyword>
<protein>
    <submittedName>
        <fullName evidence="2">Uncharacterized protein</fullName>
    </submittedName>
</protein>
<name>A0AAN5CYK9_9BILA</name>
<dbReference type="EMBL" id="BTRK01000005">
    <property type="protein sequence ID" value="GMR53059.1"/>
    <property type="molecule type" value="Genomic_DNA"/>
</dbReference>
<feature type="non-terminal residue" evidence="2">
    <location>
        <position position="67"/>
    </location>
</feature>
<organism evidence="2 3">
    <name type="scientific">Pristionchus mayeri</name>
    <dbReference type="NCBI Taxonomy" id="1317129"/>
    <lineage>
        <taxon>Eukaryota</taxon>
        <taxon>Metazoa</taxon>
        <taxon>Ecdysozoa</taxon>
        <taxon>Nematoda</taxon>
        <taxon>Chromadorea</taxon>
        <taxon>Rhabditida</taxon>
        <taxon>Rhabditina</taxon>
        <taxon>Diplogasteromorpha</taxon>
        <taxon>Diplogasteroidea</taxon>
        <taxon>Neodiplogasteridae</taxon>
        <taxon>Pristionchus</taxon>
    </lineage>
</organism>
<proteinExistence type="predicted"/>
<reference evidence="3" key="1">
    <citation type="submission" date="2022-10" db="EMBL/GenBank/DDBJ databases">
        <title>Genome assembly of Pristionchus species.</title>
        <authorList>
            <person name="Yoshida K."/>
            <person name="Sommer R.J."/>
        </authorList>
    </citation>
    <scope>NUCLEOTIDE SEQUENCE [LARGE SCALE GENOMIC DNA]</scope>
    <source>
        <strain evidence="3">RS5460</strain>
    </source>
</reference>
<feature type="non-terminal residue" evidence="2">
    <location>
        <position position="1"/>
    </location>
</feature>